<feature type="compositionally biased region" description="Acidic residues" evidence="4">
    <location>
        <begin position="223"/>
        <end position="232"/>
    </location>
</feature>
<dbReference type="PANTHER" id="PTHR11740:SF0">
    <property type="entry name" value="CASEIN KINASE II SUBUNIT BETA"/>
    <property type="match status" value="1"/>
</dbReference>
<proteinExistence type="inferred from homology"/>
<keyword evidence="5" id="KW-0808">Transferase</keyword>
<dbReference type="SMART" id="SM01085">
    <property type="entry name" value="CK_II_beta"/>
    <property type="match status" value="1"/>
</dbReference>
<reference evidence="6" key="1">
    <citation type="submission" date="2017-01" db="EMBL/GenBank/DDBJ databases">
        <authorList>
            <person name="Wang Y."/>
            <person name="White M."/>
            <person name="Kvist S."/>
            <person name="Moncalvo J.-M."/>
        </authorList>
    </citation>
    <scope>NUCLEOTIDE SEQUENCE [LARGE SCALE GENOMIC DNA]</scope>
    <source>
        <strain evidence="6">COL-18-3</strain>
    </source>
</reference>
<dbReference type="GO" id="GO:0019887">
    <property type="term" value="F:protein kinase regulator activity"/>
    <property type="evidence" value="ECO:0007669"/>
    <property type="project" value="InterPro"/>
</dbReference>
<comment type="caution">
    <text evidence="5">The sequence shown here is derived from an EMBL/GenBank/DDBJ whole genome shotgun (WGS) entry which is preliminary data.</text>
</comment>
<evidence type="ECO:0000256" key="4">
    <source>
        <dbReference type="SAM" id="MobiDB-lite"/>
    </source>
</evidence>
<accession>A0A1R1PPR8</accession>
<dbReference type="GO" id="GO:0016301">
    <property type="term" value="F:kinase activity"/>
    <property type="evidence" value="ECO:0007669"/>
    <property type="project" value="UniProtKB-KW"/>
</dbReference>
<evidence type="ECO:0000313" key="5">
    <source>
        <dbReference type="EMBL" id="OMH82957.1"/>
    </source>
</evidence>
<dbReference type="Gene3D" id="1.10.1820.10">
    <property type="entry name" value="protein kinase ck2 holoenzyme, chain C, domain 1"/>
    <property type="match status" value="2"/>
</dbReference>
<feature type="compositionally biased region" description="Polar residues" evidence="4">
    <location>
        <begin position="244"/>
        <end position="274"/>
    </location>
</feature>
<evidence type="ECO:0000256" key="3">
    <source>
        <dbReference type="RuleBase" id="RU361268"/>
    </source>
</evidence>
<evidence type="ECO:0000313" key="6">
    <source>
        <dbReference type="Proteomes" id="UP000188320"/>
    </source>
</evidence>
<feature type="region of interest" description="Disordered" evidence="4">
    <location>
        <begin position="1"/>
        <end position="23"/>
    </location>
</feature>
<organism evidence="5 6">
    <name type="scientific">Zancudomyces culisetae</name>
    <name type="common">Gut fungus</name>
    <name type="synonym">Smittium culisetae</name>
    <dbReference type="NCBI Taxonomy" id="1213189"/>
    <lineage>
        <taxon>Eukaryota</taxon>
        <taxon>Fungi</taxon>
        <taxon>Fungi incertae sedis</taxon>
        <taxon>Zoopagomycota</taxon>
        <taxon>Kickxellomycotina</taxon>
        <taxon>Harpellomycetes</taxon>
        <taxon>Harpellales</taxon>
        <taxon>Legeriomycetaceae</taxon>
        <taxon>Zancudomyces</taxon>
    </lineage>
</organism>
<dbReference type="FunFam" id="2.20.25.20:FF:000001">
    <property type="entry name" value="Casein kinase II subunit beta"/>
    <property type="match status" value="1"/>
</dbReference>
<dbReference type="AlphaFoldDB" id="A0A1R1PPR8"/>
<dbReference type="GO" id="GO:0005737">
    <property type="term" value="C:cytoplasm"/>
    <property type="evidence" value="ECO:0007669"/>
    <property type="project" value="TreeGrafter"/>
</dbReference>
<evidence type="ECO:0000256" key="2">
    <source>
        <dbReference type="ARBA" id="ARBA00045899"/>
    </source>
</evidence>
<keyword evidence="6" id="KW-1185">Reference proteome</keyword>
<dbReference type="Gene3D" id="2.20.25.20">
    <property type="match status" value="1"/>
</dbReference>
<dbReference type="Pfam" id="PF01214">
    <property type="entry name" value="CK_II_beta"/>
    <property type="match status" value="1"/>
</dbReference>
<feature type="region of interest" description="Disordered" evidence="4">
    <location>
        <begin position="223"/>
        <end position="274"/>
    </location>
</feature>
<comment type="function">
    <text evidence="2 3">Regulatory subunit of casein kinase II/CK2. As part of the kinase complex regulates the basal catalytic activity of the alpha subunit a constitutively active serine/threonine-protein kinase that phosphorylates a large number of substrates containing acidic residues C-terminal to the phosphorylated serine or threonine.</text>
</comment>
<name>A0A1R1PPR8_ZANCU</name>
<dbReference type="EMBL" id="LSSK01000553">
    <property type="protein sequence ID" value="OMH82957.1"/>
    <property type="molecule type" value="Genomic_DNA"/>
</dbReference>
<gene>
    <name evidence="5" type="ORF">AX774_g3551</name>
</gene>
<comment type="similarity">
    <text evidence="1 3">Belongs to the casein kinase 2 subunit beta family.</text>
</comment>
<dbReference type="PRINTS" id="PR00472">
    <property type="entry name" value="CASNKINASEII"/>
</dbReference>
<comment type="subunit">
    <text evidence="3">Tetramer of two alpha and two beta subunits.</text>
</comment>
<protein>
    <recommendedName>
        <fullName evidence="3">Casein kinase II subunit beta</fullName>
        <shortName evidence="3">CK II beta</shortName>
    </recommendedName>
</protein>
<dbReference type="GO" id="GO:0005956">
    <property type="term" value="C:protein kinase CK2 complex"/>
    <property type="evidence" value="ECO:0007669"/>
    <property type="project" value="UniProtKB-UniRule"/>
</dbReference>
<dbReference type="Proteomes" id="UP000188320">
    <property type="component" value="Unassembled WGS sequence"/>
</dbReference>
<keyword evidence="5" id="KW-0418">Kinase</keyword>
<dbReference type="GO" id="GO:0006359">
    <property type="term" value="P:regulation of transcription by RNA polymerase III"/>
    <property type="evidence" value="ECO:0007669"/>
    <property type="project" value="TreeGrafter"/>
</dbReference>
<dbReference type="InterPro" id="IPR016149">
    <property type="entry name" value="Casein_kin_II_reg-sub_N"/>
</dbReference>
<dbReference type="OrthoDB" id="2275560at2759"/>
<sequence>MSDSDSENVTENDYEFDSAEGETEDEPVSWIAWFCSLVGHEFFCEVDESFIEDEFNLTDAEMEDEDSVGSAEQEMIDTSADTLYGLIHARYIITTSGLRQMAIKYENGEFGTCARYLCKGTHLLPCGLSDNLDVDSVKLFCPSCLDIYNPLNSRFYSVDGAFFGTTFPHLFFETFQEYWPTDSTALYIPKIFGFSINERSNSGSRSKWLRMIPPNSIYNNLDEEMASSEEEDGERKKDGDPDQEMNSESNNVATPKDTTPNSARNSYRPQHSLA</sequence>
<dbReference type="InterPro" id="IPR000704">
    <property type="entry name" value="Casein_kinase_II_reg-sub"/>
</dbReference>
<dbReference type="PANTHER" id="PTHR11740">
    <property type="entry name" value="CASEIN KINASE II SUBUNIT BETA"/>
    <property type="match status" value="1"/>
</dbReference>
<dbReference type="InterPro" id="IPR035991">
    <property type="entry name" value="Casein_kinase_II_beta-like"/>
</dbReference>
<dbReference type="SUPFAM" id="SSF57798">
    <property type="entry name" value="Casein kinase II beta subunit"/>
    <property type="match status" value="1"/>
</dbReference>
<evidence type="ECO:0000256" key="1">
    <source>
        <dbReference type="ARBA" id="ARBA00006941"/>
    </source>
</evidence>
<dbReference type="GO" id="GO:0034456">
    <property type="term" value="C:UTP-C complex"/>
    <property type="evidence" value="ECO:0007669"/>
    <property type="project" value="TreeGrafter"/>
</dbReference>